<evidence type="ECO:0000313" key="1">
    <source>
        <dbReference type="EMBL" id="QPJ65414.1"/>
    </source>
</evidence>
<reference evidence="2" key="1">
    <citation type="submission" date="2020-02" db="EMBL/GenBank/DDBJ databases">
        <title>Genomic and physiological characterization of two novel Nitrospinaceae genera.</title>
        <authorList>
            <person name="Mueller A.J."/>
            <person name="Jung M.-Y."/>
            <person name="Strachan C.R."/>
            <person name="Herbold C.W."/>
            <person name="Kirkegaard R.H."/>
            <person name="Daims H."/>
        </authorList>
    </citation>
    <scope>NUCLEOTIDE SEQUENCE [LARGE SCALE GENOMIC DNA]</scope>
</reference>
<sequence>MVRPYIQVVLLAFLVFVTACAGHSTLGKGLKSEVKPFKEAVPFSEIPMISSFDFDPDASFIYESGSGSVKVGRLFYSGWGNLEDTVKFFENEMVNKGWSLVNSIRQNGVILNYQNDAQVATLIITHDWGKSFIEIQIGPK</sequence>
<protein>
    <recommendedName>
        <fullName evidence="3">Lipoprotein</fullName>
    </recommendedName>
</protein>
<evidence type="ECO:0000313" key="2">
    <source>
        <dbReference type="Proteomes" id="UP000594464"/>
    </source>
</evidence>
<dbReference type="EMBL" id="CP048620">
    <property type="protein sequence ID" value="QPJ65414.1"/>
    <property type="molecule type" value="Genomic_DNA"/>
</dbReference>
<dbReference type="Proteomes" id="UP000594464">
    <property type="component" value="Chromosome"/>
</dbReference>
<accession>A0A7T0C2L9</accession>
<evidence type="ECO:0008006" key="3">
    <source>
        <dbReference type="Google" id="ProtNLM"/>
    </source>
</evidence>
<dbReference type="PROSITE" id="PS51257">
    <property type="entry name" value="PROKAR_LIPOPROTEIN"/>
    <property type="match status" value="1"/>
</dbReference>
<proteinExistence type="predicted"/>
<organism evidence="1 2">
    <name type="scientific">Candidatus Nitrohelix vancouverensis</name>
    <dbReference type="NCBI Taxonomy" id="2705534"/>
    <lineage>
        <taxon>Bacteria</taxon>
        <taxon>Pseudomonadati</taxon>
        <taxon>Nitrospinota/Tectimicrobiota group</taxon>
        <taxon>Nitrospinota</taxon>
        <taxon>Nitrospinia</taxon>
        <taxon>Nitrospinales</taxon>
        <taxon>Nitrospinaceae</taxon>
        <taxon>Candidatus Nitrohelix</taxon>
    </lineage>
</organism>
<dbReference type="KEGG" id="nva:G3M78_08430"/>
<name>A0A7T0C2L9_9BACT</name>
<gene>
    <name evidence="1" type="ORF">G3M78_08430</name>
</gene>
<dbReference type="AlphaFoldDB" id="A0A7T0C2L9"/>